<comment type="caution">
    <text evidence="13">The sequence shown here is derived from an EMBL/GenBank/DDBJ whole genome shotgun (WGS) entry which is preliminary data.</text>
</comment>
<dbReference type="PANTHER" id="PTHR21485">
    <property type="entry name" value="HAD SUPERFAMILY MEMBERS CMAS AND KDSC"/>
    <property type="match status" value="1"/>
</dbReference>
<dbReference type="NCBIfam" id="TIGR01662">
    <property type="entry name" value="HAD-SF-IIIA"/>
    <property type="match status" value="1"/>
</dbReference>
<evidence type="ECO:0000256" key="11">
    <source>
        <dbReference type="PIRNR" id="PIRNR006118"/>
    </source>
</evidence>
<gene>
    <name evidence="13" type="ORF">GCM10007966_06910</name>
</gene>
<comment type="function">
    <text evidence="11">Catalyzes the hydrolysis of 3-deoxy-D-manno-octulosonate 8-phosphate (KDO 8-P) to 3-deoxy-D-manno-octulosonate (KDO) and inorganic phosphate.</text>
</comment>
<proteinExistence type="inferred from homology"/>
<evidence type="ECO:0000256" key="4">
    <source>
        <dbReference type="ARBA" id="ARBA00011881"/>
    </source>
</evidence>
<dbReference type="GO" id="GO:0046872">
    <property type="term" value="F:metal ion binding"/>
    <property type="evidence" value="ECO:0007669"/>
    <property type="project" value="UniProtKB-UniRule"/>
</dbReference>
<name>A0A917NBJ8_9GAMM</name>
<feature type="binding site" evidence="12">
    <location>
        <position position="110"/>
    </location>
    <ligand>
        <name>Mg(2+)</name>
        <dbReference type="ChEBI" id="CHEBI:18420"/>
    </ligand>
</feature>
<protein>
    <recommendedName>
        <fullName evidence="6 11">3-deoxy-D-manno-octulosonate 8-phosphate phosphatase KdsC</fullName>
        <ecNumber evidence="5 11">3.1.3.45</ecNumber>
    </recommendedName>
    <alternativeName>
        <fullName evidence="10 11">KDO 8-P phosphatase</fullName>
    </alternativeName>
</protein>
<dbReference type="InterPro" id="IPR023214">
    <property type="entry name" value="HAD_sf"/>
</dbReference>
<evidence type="ECO:0000313" key="13">
    <source>
        <dbReference type="EMBL" id="GGI81050.1"/>
    </source>
</evidence>
<dbReference type="RefSeq" id="WP_131775796.1">
    <property type="nucleotide sequence ID" value="NZ_BMOB01000002.1"/>
</dbReference>
<dbReference type="InterPro" id="IPR010023">
    <property type="entry name" value="KdsC_fam"/>
</dbReference>
<organism evidence="13 14">
    <name type="scientific">Legionella impletisoli</name>
    <dbReference type="NCBI Taxonomy" id="343510"/>
    <lineage>
        <taxon>Bacteria</taxon>
        <taxon>Pseudomonadati</taxon>
        <taxon>Pseudomonadota</taxon>
        <taxon>Gammaproteobacteria</taxon>
        <taxon>Legionellales</taxon>
        <taxon>Legionellaceae</taxon>
        <taxon>Legionella</taxon>
    </lineage>
</organism>
<evidence type="ECO:0000256" key="2">
    <source>
        <dbReference type="ARBA" id="ARBA00001946"/>
    </source>
</evidence>
<evidence type="ECO:0000256" key="8">
    <source>
        <dbReference type="ARBA" id="ARBA00022801"/>
    </source>
</evidence>
<dbReference type="EC" id="3.1.3.45" evidence="5 11"/>
<comment type="catalytic activity">
    <reaction evidence="1 11">
        <text>3-deoxy-alpha-D-manno-2-octulosonate-8-phosphate + H2O = 3-deoxy-alpha-D-manno-oct-2-ulosonate + phosphate</text>
        <dbReference type="Rhea" id="RHEA:11500"/>
        <dbReference type="ChEBI" id="CHEBI:15377"/>
        <dbReference type="ChEBI" id="CHEBI:43474"/>
        <dbReference type="ChEBI" id="CHEBI:85985"/>
        <dbReference type="ChEBI" id="CHEBI:85986"/>
        <dbReference type="EC" id="3.1.3.45"/>
    </reaction>
</comment>
<feature type="binding site" evidence="12">
    <location>
        <position position="19"/>
    </location>
    <ligand>
        <name>substrate</name>
    </ligand>
</feature>
<dbReference type="InterPro" id="IPR006549">
    <property type="entry name" value="HAD-SF_hydro_IIIA"/>
</dbReference>
<keyword evidence="11" id="KW-0448">Lipopolysaccharide biosynthesis</keyword>
<dbReference type="GO" id="GO:0008781">
    <property type="term" value="F:N-acylneuraminate cytidylyltransferase activity"/>
    <property type="evidence" value="ECO:0007669"/>
    <property type="project" value="TreeGrafter"/>
</dbReference>
<reference evidence="13" key="1">
    <citation type="journal article" date="2014" name="Int. J. Syst. Evol. Microbiol.">
        <title>Complete genome sequence of Corynebacterium casei LMG S-19264T (=DSM 44701T), isolated from a smear-ripened cheese.</title>
        <authorList>
            <consortium name="US DOE Joint Genome Institute (JGI-PGF)"/>
            <person name="Walter F."/>
            <person name="Albersmeier A."/>
            <person name="Kalinowski J."/>
            <person name="Ruckert C."/>
        </authorList>
    </citation>
    <scope>NUCLEOTIDE SEQUENCE</scope>
    <source>
        <strain evidence="13">JCM 13919</strain>
    </source>
</reference>
<dbReference type="Gene3D" id="3.40.50.1000">
    <property type="entry name" value="HAD superfamily/HAD-like"/>
    <property type="match status" value="1"/>
</dbReference>
<evidence type="ECO:0000256" key="1">
    <source>
        <dbReference type="ARBA" id="ARBA00000898"/>
    </source>
</evidence>
<dbReference type="SFLD" id="SFLDS00003">
    <property type="entry name" value="Haloacid_Dehalogenase"/>
    <property type="match status" value="1"/>
</dbReference>
<sequence>MNELINKAKHIKCLICDVDGVLTDGRLYVDNHGNELKAFHVQDGMGLKLLMAAGIHVAVITTSRNAVIDHRMEQLGIQHYFKGQVEKQKSFKLLKETLNLSNEACAYIGDDLPDLPIIQQVGFGVAVANAVRQVKEFAIWHTQAEGGHGAVREVCDFILTAQNKHEEALQGYFNS</sequence>
<dbReference type="EMBL" id="BMOB01000002">
    <property type="protein sequence ID" value="GGI81050.1"/>
    <property type="molecule type" value="Genomic_DNA"/>
</dbReference>
<dbReference type="CDD" id="cd01630">
    <property type="entry name" value="HAD_KDO-like"/>
    <property type="match status" value="1"/>
</dbReference>
<keyword evidence="9 11" id="KW-0460">Magnesium</keyword>
<evidence type="ECO:0000313" key="14">
    <source>
        <dbReference type="Proteomes" id="UP000630149"/>
    </source>
</evidence>
<dbReference type="SFLD" id="SFLDG01136">
    <property type="entry name" value="C1.6:_Phosphoserine_Phosphatas"/>
    <property type="match status" value="1"/>
</dbReference>
<dbReference type="Pfam" id="PF08282">
    <property type="entry name" value="Hydrolase_3"/>
    <property type="match status" value="1"/>
</dbReference>
<evidence type="ECO:0000256" key="5">
    <source>
        <dbReference type="ARBA" id="ARBA00013066"/>
    </source>
</evidence>
<keyword evidence="14" id="KW-1185">Reference proteome</keyword>
<evidence type="ECO:0000256" key="9">
    <source>
        <dbReference type="ARBA" id="ARBA00022842"/>
    </source>
</evidence>
<dbReference type="AlphaFoldDB" id="A0A917NBJ8"/>
<dbReference type="GO" id="GO:0009103">
    <property type="term" value="P:lipopolysaccharide biosynthetic process"/>
    <property type="evidence" value="ECO:0007669"/>
    <property type="project" value="UniProtKB-UniRule"/>
</dbReference>
<dbReference type="FunFam" id="3.40.50.1000:FF:000029">
    <property type="entry name" value="3-deoxy-D-manno-octulosonate 8-phosphate phosphatase KdsC"/>
    <property type="match status" value="1"/>
</dbReference>
<comment type="cofactor">
    <cofactor evidence="2 11 12">
        <name>Mg(2+)</name>
        <dbReference type="ChEBI" id="CHEBI:18420"/>
    </cofactor>
</comment>
<comment type="subunit">
    <text evidence="4 11">Homotetramer.</text>
</comment>
<evidence type="ECO:0000256" key="10">
    <source>
        <dbReference type="ARBA" id="ARBA00031051"/>
    </source>
</evidence>
<dbReference type="InterPro" id="IPR050793">
    <property type="entry name" value="CMP-NeuNAc_synthase"/>
</dbReference>
<dbReference type="SFLD" id="SFLDG01138">
    <property type="entry name" value="C1.6.2:_Deoxy-d-mannose-octulo"/>
    <property type="match status" value="1"/>
</dbReference>
<dbReference type="SUPFAM" id="SSF56784">
    <property type="entry name" value="HAD-like"/>
    <property type="match status" value="1"/>
</dbReference>
<keyword evidence="7 11" id="KW-0479">Metal-binding</keyword>
<evidence type="ECO:0000256" key="6">
    <source>
        <dbReference type="ARBA" id="ARBA00020092"/>
    </source>
</evidence>
<evidence type="ECO:0000256" key="7">
    <source>
        <dbReference type="ARBA" id="ARBA00022723"/>
    </source>
</evidence>
<feature type="binding site" evidence="12">
    <location>
        <position position="17"/>
    </location>
    <ligand>
        <name>Mg(2+)</name>
        <dbReference type="ChEBI" id="CHEBI:18420"/>
    </ligand>
</feature>
<dbReference type="PANTHER" id="PTHR21485:SF3">
    <property type="entry name" value="N-ACYLNEURAMINATE CYTIDYLYLTRANSFERASE"/>
    <property type="match status" value="1"/>
</dbReference>
<comment type="similarity">
    <text evidence="3 11">Belongs to the KdsC family.</text>
</comment>
<dbReference type="PIRSF" id="PIRSF006118">
    <property type="entry name" value="KDO8-P_Ptase"/>
    <property type="match status" value="1"/>
</dbReference>
<accession>A0A917NBJ8</accession>
<dbReference type="GO" id="GO:0019143">
    <property type="term" value="F:3-deoxy-manno-octulosonate-8-phosphatase activity"/>
    <property type="evidence" value="ECO:0007669"/>
    <property type="project" value="UniProtKB-UniRule"/>
</dbReference>
<dbReference type="Proteomes" id="UP000630149">
    <property type="component" value="Unassembled WGS sequence"/>
</dbReference>
<dbReference type="NCBIfam" id="TIGR01670">
    <property type="entry name" value="KdsC-phosphatas"/>
    <property type="match status" value="1"/>
</dbReference>
<dbReference type="OrthoDB" id="9805604at2"/>
<dbReference type="InterPro" id="IPR036412">
    <property type="entry name" value="HAD-like_sf"/>
</dbReference>
<evidence type="ECO:0000256" key="12">
    <source>
        <dbReference type="PIRSR" id="PIRSR006118-2"/>
    </source>
</evidence>
<keyword evidence="8 11" id="KW-0378">Hydrolase</keyword>
<evidence type="ECO:0000256" key="3">
    <source>
        <dbReference type="ARBA" id="ARBA00005893"/>
    </source>
</evidence>
<reference evidence="13" key="2">
    <citation type="submission" date="2020-09" db="EMBL/GenBank/DDBJ databases">
        <authorList>
            <person name="Sun Q."/>
            <person name="Ohkuma M."/>
        </authorList>
    </citation>
    <scope>NUCLEOTIDE SEQUENCE</scope>
    <source>
        <strain evidence="13">JCM 13919</strain>
    </source>
</reference>